<sequence length="303" mass="33362">MTTTLKALLLVFTSTITAVGCTAVTKPGPSSVPLRVASWNIEHLAYPSASGCRPRDEAELAALRQYAENLSADVIALQEVDSVAALEQIFSPTKWRLVLSDRKNSRTYECRGSNYTSTQQKTAFAIKKEITLSNVESFQALGVGVEGLRHGLEVTLNTSVGEVSILNVHLKSGCFVSNYQDSDKPACQLLARQLPVLKSWLSAHADEQYIVLGDFNHRLSQHDNYFWHQLISDQAIEQGAVINATKPLKGCHPRYPVPIDHILVSKALANDSVIEPKVHFFADMEEGKMLSDHCAISVSMRAQ</sequence>
<dbReference type="InterPro" id="IPR036691">
    <property type="entry name" value="Endo/exonu/phosph_ase_sf"/>
</dbReference>
<keyword evidence="1" id="KW-0732">Signal</keyword>
<evidence type="ECO:0000256" key="1">
    <source>
        <dbReference type="SAM" id="SignalP"/>
    </source>
</evidence>
<evidence type="ECO:0000259" key="2">
    <source>
        <dbReference type="Pfam" id="PF03372"/>
    </source>
</evidence>
<proteinExistence type="predicted"/>
<dbReference type="RefSeq" id="WP_099642097.1">
    <property type="nucleotide sequence ID" value="NZ_NKHF01000046.1"/>
</dbReference>
<feature type="chain" id="PRO_5012743402" evidence="1">
    <location>
        <begin position="24"/>
        <end position="303"/>
    </location>
</feature>
<dbReference type="InterPro" id="IPR005135">
    <property type="entry name" value="Endo/exonuclease/phosphatase"/>
</dbReference>
<dbReference type="Proteomes" id="UP000228621">
    <property type="component" value="Unassembled WGS sequence"/>
</dbReference>
<feature type="domain" description="Endonuclease/exonuclease/phosphatase" evidence="2">
    <location>
        <begin position="37"/>
        <end position="293"/>
    </location>
</feature>
<feature type="signal peptide" evidence="1">
    <location>
        <begin position="1"/>
        <end position="23"/>
    </location>
</feature>
<dbReference type="SUPFAM" id="SSF56219">
    <property type="entry name" value="DNase I-like"/>
    <property type="match status" value="1"/>
</dbReference>
<dbReference type="EMBL" id="NKHF01000046">
    <property type="protein sequence ID" value="PCK31746.1"/>
    <property type="molecule type" value="Genomic_DNA"/>
</dbReference>
<keyword evidence="3" id="KW-0378">Hydrolase</keyword>
<dbReference type="Pfam" id="PF03372">
    <property type="entry name" value="Exo_endo_phos"/>
    <property type="match status" value="1"/>
</dbReference>
<gene>
    <name evidence="3" type="ORF">CEX98_10870</name>
</gene>
<keyword evidence="3" id="KW-0255">Endonuclease</keyword>
<reference evidence="4" key="1">
    <citation type="journal article" date="2019" name="Genome Announc.">
        <title>Draft Genome Sequence of Pseudoalteromonas piscicida Strain 36Y ROTHPW, an Hypersaline Seawater Isolate from the South Coast of Sonora, Mexico.</title>
        <authorList>
            <person name="Sanchez-Diaz R."/>
            <person name="Molina-Garza Z.J."/>
            <person name="Cruz-Suarez L.E."/>
            <person name="Selvin J."/>
            <person name="Kiran G.S."/>
            <person name="Ibarra-Gamez J.C."/>
            <person name="Gomez-Gil B."/>
            <person name="Galaviz-Silva L."/>
        </authorList>
    </citation>
    <scope>NUCLEOTIDE SEQUENCE [LARGE SCALE GENOMIC DNA]</scope>
    <source>
        <strain evidence="4">36Y_RITHPW</strain>
    </source>
</reference>
<evidence type="ECO:0000313" key="3">
    <source>
        <dbReference type="EMBL" id="PCK31746.1"/>
    </source>
</evidence>
<organism evidence="3 4">
    <name type="scientific">Pseudoalteromonas piscicida</name>
    <dbReference type="NCBI Taxonomy" id="43662"/>
    <lineage>
        <taxon>Bacteria</taxon>
        <taxon>Pseudomonadati</taxon>
        <taxon>Pseudomonadota</taxon>
        <taxon>Gammaproteobacteria</taxon>
        <taxon>Alteromonadales</taxon>
        <taxon>Pseudoalteromonadaceae</taxon>
        <taxon>Pseudoalteromonas</taxon>
    </lineage>
</organism>
<comment type="caution">
    <text evidence="3">The sequence shown here is derived from an EMBL/GenBank/DDBJ whole genome shotgun (WGS) entry which is preliminary data.</text>
</comment>
<protein>
    <submittedName>
        <fullName evidence="3">Endonuclease</fullName>
    </submittedName>
</protein>
<dbReference type="PROSITE" id="PS51257">
    <property type="entry name" value="PROKAR_LIPOPROTEIN"/>
    <property type="match status" value="1"/>
</dbReference>
<dbReference type="Gene3D" id="3.60.10.10">
    <property type="entry name" value="Endonuclease/exonuclease/phosphatase"/>
    <property type="match status" value="1"/>
</dbReference>
<keyword evidence="4" id="KW-1185">Reference proteome</keyword>
<accession>A0A2A5JQP4</accession>
<name>A0A2A5JQP4_PSEO7</name>
<evidence type="ECO:0000313" key="4">
    <source>
        <dbReference type="Proteomes" id="UP000228621"/>
    </source>
</evidence>
<dbReference type="GO" id="GO:0004519">
    <property type="term" value="F:endonuclease activity"/>
    <property type="evidence" value="ECO:0007669"/>
    <property type="project" value="UniProtKB-KW"/>
</dbReference>
<dbReference type="OrthoDB" id="395856at2"/>
<keyword evidence="3" id="KW-0540">Nuclease</keyword>
<dbReference type="AlphaFoldDB" id="A0A2A5JQP4"/>